<keyword evidence="3" id="KW-1185">Reference proteome</keyword>
<feature type="region of interest" description="Disordered" evidence="1">
    <location>
        <begin position="50"/>
        <end position="79"/>
    </location>
</feature>
<accession>A0A165WQH7</accession>
<name>A0A165WQH7_9HYPH</name>
<evidence type="ECO:0000313" key="2">
    <source>
        <dbReference type="EMBL" id="KZL16792.1"/>
    </source>
</evidence>
<dbReference type="EMBL" id="LMCB01000044">
    <property type="protein sequence ID" value="KZL16792.1"/>
    <property type="molecule type" value="Genomic_DNA"/>
</dbReference>
<organism evidence="2 3">
    <name type="scientific">Pseudovibrio axinellae</name>
    <dbReference type="NCBI Taxonomy" id="989403"/>
    <lineage>
        <taxon>Bacteria</taxon>
        <taxon>Pseudomonadati</taxon>
        <taxon>Pseudomonadota</taxon>
        <taxon>Alphaproteobacteria</taxon>
        <taxon>Hyphomicrobiales</taxon>
        <taxon>Stappiaceae</taxon>
        <taxon>Pseudovibrio</taxon>
    </lineage>
</organism>
<feature type="compositionally biased region" description="Basic and acidic residues" evidence="1">
    <location>
        <begin position="56"/>
        <end position="73"/>
    </location>
</feature>
<protein>
    <submittedName>
        <fullName evidence="2">Uncharacterized protein</fullName>
    </submittedName>
</protein>
<evidence type="ECO:0000256" key="1">
    <source>
        <dbReference type="SAM" id="MobiDB-lite"/>
    </source>
</evidence>
<dbReference type="RefSeq" id="WP_208979427.1">
    <property type="nucleotide sequence ID" value="NZ_FOFM01000004.1"/>
</dbReference>
<dbReference type="AlphaFoldDB" id="A0A165WQH7"/>
<dbReference type="PATRIC" id="fig|989403.3.peg.3668"/>
<sequence length="79" mass="8865">MISYVTVGADDIVRAKRFYSAFLPALNYGLEESPEGLSYALPEQPQSATFAASRELGQRAEGRSRKRSPEHCIPKTYQR</sequence>
<dbReference type="Proteomes" id="UP000076577">
    <property type="component" value="Unassembled WGS sequence"/>
</dbReference>
<comment type="caution">
    <text evidence="2">The sequence shown here is derived from an EMBL/GenBank/DDBJ whole genome shotgun (WGS) entry which is preliminary data.</text>
</comment>
<gene>
    <name evidence="2" type="ORF">PsAD2_03409</name>
</gene>
<proteinExistence type="predicted"/>
<dbReference type="STRING" id="989403.SAMN05421798_104101"/>
<evidence type="ECO:0000313" key="3">
    <source>
        <dbReference type="Proteomes" id="UP000076577"/>
    </source>
</evidence>
<reference evidence="2 3" key="1">
    <citation type="journal article" date="2016" name="Front. Microbiol.">
        <title>Comparative Genomic Analysis Reveals a Diverse Repertoire of Genes Involved in Prokaryote-Eukaryote Interactions within the Pseudovibrio Genus.</title>
        <authorList>
            <person name="Romano S."/>
            <person name="Fernandez-Guerra A."/>
            <person name="Reen F.J."/>
            <person name="Glockner F.O."/>
            <person name="Crowley S.P."/>
            <person name="O'Sullivan O."/>
            <person name="Cotter P.D."/>
            <person name="Adams C."/>
            <person name="Dobson A.D."/>
            <person name="O'Gara F."/>
        </authorList>
    </citation>
    <scope>NUCLEOTIDE SEQUENCE [LARGE SCALE GENOMIC DNA]</scope>
    <source>
        <strain evidence="2 3">Ad2</strain>
    </source>
</reference>